<dbReference type="Proteomes" id="UP000790347">
    <property type="component" value="Unassembled WGS sequence"/>
</dbReference>
<organism evidence="1 2">
    <name type="scientific">Dermatophagoides farinae</name>
    <name type="common">American house dust mite</name>
    <dbReference type="NCBI Taxonomy" id="6954"/>
    <lineage>
        <taxon>Eukaryota</taxon>
        <taxon>Metazoa</taxon>
        <taxon>Ecdysozoa</taxon>
        <taxon>Arthropoda</taxon>
        <taxon>Chelicerata</taxon>
        <taxon>Arachnida</taxon>
        <taxon>Acari</taxon>
        <taxon>Acariformes</taxon>
        <taxon>Sarcoptiformes</taxon>
        <taxon>Astigmata</taxon>
        <taxon>Psoroptidia</taxon>
        <taxon>Analgoidea</taxon>
        <taxon>Pyroglyphidae</taxon>
        <taxon>Dermatophagoidinae</taxon>
        <taxon>Dermatophagoides</taxon>
    </lineage>
</organism>
<proteinExistence type="predicted"/>
<evidence type="ECO:0000313" key="1">
    <source>
        <dbReference type="EMBL" id="KAH9493553.1"/>
    </source>
</evidence>
<sequence>MKLRENKIKAKTIPLIDIKLMIEVKEIDGGLYNMWISCCACCVGWKLFPNPVNVSINDLDQNLMPLSLSL</sequence>
<reference evidence="1" key="1">
    <citation type="submission" date="2013-05" db="EMBL/GenBank/DDBJ databases">
        <authorList>
            <person name="Yim A.K.Y."/>
            <person name="Chan T.F."/>
            <person name="Ji K.M."/>
            <person name="Liu X.Y."/>
            <person name="Zhou J.W."/>
            <person name="Li R.Q."/>
            <person name="Yang K.Y."/>
            <person name="Li J."/>
            <person name="Li M."/>
            <person name="Law P.T.W."/>
            <person name="Wu Y.L."/>
            <person name="Cai Z.L."/>
            <person name="Qin H."/>
            <person name="Bao Y."/>
            <person name="Leung R.K.K."/>
            <person name="Ng P.K.S."/>
            <person name="Zou J."/>
            <person name="Zhong X.J."/>
            <person name="Ran P.X."/>
            <person name="Zhong N.S."/>
            <person name="Liu Z.G."/>
            <person name="Tsui S.K.W."/>
        </authorList>
    </citation>
    <scope>NUCLEOTIDE SEQUENCE</scope>
    <source>
        <strain evidence="1">Derf</strain>
        <tissue evidence="1">Whole organism</tissue>
    </source>
</reference>
<name>A0A922HMN1_DERFA</name>
<reference evidence="1" key="2">
    <citation type="journal article" date="2022" name="Res Sq">
        <title>Comparative Genomics Reveals Insights into the Divergent Evolution of Astigmatic Mites and Household Pest Adaptations.</title>
        <authorList>
            <person name="Xiong Q."/>
            <person name="Wan A.T.-Y."/>
            <person name="Liu X.-Y."/>
            <person name="Fung C.S.-H."/>
            <person name="Xiao X."/>
            <person name="Malainual N."/>
            <person name="Hou J."/>
            <person name="Wang L."/>
            <person name="Wang M."/>
            <person name="Yang K."/>
            <person name="Cui Y."/>
            <person name="Leung E."/>
            <person name="Nong W."/>
            <person name="Shin S.-K."/>
            <person name="Au S."/>
            <person name="Jeong K.Y."/>
            <person name="Chew F.T."/>
            <person name="Hui J."/>
            <person name="Leung T.F."/>
            <person name="Tungtrongchitr A."/>
            <person name="Zhong N."/>
            <person name="Liu Z."/>
            <person name="Tsui S."/>
        </authorList>
    </citation>
    <scope>NUCLEOTIDE SEQUENCE</scope>
    <source>
        <strain evidence="1">Derf</strain>
        <tissue evidence="1">Whole organism</tissue>
    </source>
</reference>
<evidence type="ECO:0000313" key="2">
    <source>
        <dbReference type="Proteomes" id="UP000790347"/>
    </source>
</evidence>
<dbReference type="EMBL" id="ASGP02000008">
    <property type="protein sequence ID" value="KAH9493553.1"/>
    <property type="molecule type" value="Genomic_DNA"/>
</dbReference>
<dbReference type="AlphaFoldDB" id="A0A922HMN1"/>
<gene>
    <name evidence="1" type="ORF">DERF_014294</name>
</gene>
<comment type="caution">
    <text evidence="1">The sequence shown here is derived from an EMBL/GenBank/DDBJ whole genome shotgun (WGS) entry which is preliminary data.</text>
</comment>
<accession>A0A922HMN1</accession>
<protein>
    <submittedName>
        <fullName evidence="1">Uncharacterized protein</fullName>
    </submittedName>
</protein>
<keyword evidence="2" id="KW-1185">Reference proteome</keyword>